<evidence type="ECO:0000313" key="1">
    <source>
        <dbReference type="EMBL" id="CAG8512152.1"/>
    </source>
</evidence>
<feature type="non-terminal residue" evidence="1">
    <location>
        <position position="1"/>
    </location>
</feature>
<dbReference type="Proteomes" id="UP000789860">
    <property type="component" value="Unassembled WGS sequence"/>
</dbReference>
<keyword evidence="2" id="KW-1185">Reference proteome</keyword>
<proteinExistence type="predicted"/>
<protein>
    <submittedName>
        <fullName evidence="1">8821_t:CDS:1</fullName>
    </submittedName>
</protein>
<dbReference type="EMBL" id="CAJVPM010004361">
    <property type="protein sequence ID" value="CAG8512152.1"/>
    <property type="molecule type" value="Genomic_DNA"/>
</dbReference>
<reference evidence="1" key="1">
    <citation type="submission" date="2021-06" db="EMBL/GenBank/DDBJ databases">
        <authorList>
            <person name="Kallberg Y."/>
            <person name="Tangrot J."/>
            <person name="Rosling A."/>
        </authorList>
    </citation>
    <scope>NUCLEOTIDE SEQUENCE</scope>
    <source>
        <strain evidence="1">AU212A</strain>
    </source>
</reference>
<comment type="caution">
    <text evidence="1">The sequence shown here is derived from an EMBL/GenBank/DDBJ whole genome shotgun (WGS) entry which is preliminary data.</text>
</comment>
<gene>
    <name evidence="1" type="ORF">SCALOS_LOCUS3706</name>
</gene>
<sequence length="41" mass="4420">RSRNGTFVKRNGVTTAMEPATTDIIKFATPISSPPAKELES</sequence>
<organism evidence="1 2">
    <name type="scientific">Scutellospora calospora</name>
    <dbReference type="NCBI Taxonomy" id="85575"/>
    <lineage>
        <taxon>Eukaryota</taxon>
        <taxon>Fungi</taxon>
        <taxon>Fungi incertae sedis</taxon>
        <taxon>Mucoromycota</taxon>
        <taxon>Glomeromycotina</taxon>
        <taxon>Glomeromycetes</taxon>
        <taxon>Diversisporales</taxon>
        <taxon>Gigasporaceae</taxon>
        <taxon>Scutellospora</taxon>
    </lineage>
</organism>
<accession>A0ACA9L7Y5</accession>
<name>A0ACA9L7Y5_9GLOM</name>
<evidence type="ECO:0000313" key="2">
    <source>
        <dbReference type="Proteomes" id="UP000789860"/>
    </source>
</evidence>